<dbReference type="KEGG" id="cthe:Chro_0780"/>
<dbReference type="Proteomes" id="UP000010384">
    <property type="component" value="Chromosome"/>
</dbReference>
<protein>
    <recommendedName>
        <fullName evidence="3">ATP-grasp domain-containing protein</fullName>
    </recommendedName>
</protein>
<evidence type="ECO:0000256" key="1">
    <source>
        <dbReference type="PROSITE-ProRule" id="PRU00409"/>
    </source>
</evidence>
<dbReference type="Gene3D" id="3.40.50.20">
    <property type="match status" value="1"/>
</dbReference>
<evidence type="ECO:0000313" key="5">
    <source>
        <dbReference type="Proteomes" id="UP000010384"/>
    </source>
</evidence>
<keyword evidence="2" id="KW-1133">Transmembrane helix</keyword>
<dbReference type="PROSITE" id="PS50975">
    <property type="entry name" value="ATP_GRASP"/>
    <property type="match status" value="1"/>
</dbReference>
<evidence type="ECO:0000256" key="2">
    <source>
        <dbReference type="SAM" id="Phobius"/>
    </source>
</evidence>
<dbReference type="Pfam" id="PF02655">
    <property type="entry name" value="ATP-grasp_3"/>
    <property type="match status" value="1"/>
</dbReference>
<gene>
    <name evidence="4" type="ORF">Chro_0780</name>
</gene>
<dbReference type="GO" id="GO:0046872">
    <property type="term" value="F:metal ion binding"/>
    <property type="evidence" value="ECO:0007669"/>
    <property type="project" value="InterPro"/>
</dbReference>
<dbReference type="InParanoid" id="K9TVZ3"/>
<keyword evidence="5" id="KW-1185">Reference proteome</keyword>
<sequence>MLLPQSITPTMQIFAVFQNLGTLLLLAIAFPFNCIVVLTALLWNLVSKPFRDRGILPVSHPKNIMLTGGKMTKALQLARSFHMVGHRVVLVETHKYWLTGHRFSNAVDRFYTVPAPEKDPEAYSQALLAIAKQENIDVYVPVCSPVASYYDSVAKSVLSGCCEVFHFDAEVTQMLDDKYEFAEKARSLGLSVPKSFKITNPEQVINFDFSDAERPYILKSIPYDSVRRLNLTKLPCATPAETAAFVNSLPISPEKPWIMQEFIPGQEYCTHSTVRNGELRMHCCCESSAFQVNYENVDKPEIIAWVRHFVKELGITGQASFDFIQAEDGNVYAIECNPRTHSAITMFYNHPGVADAFCRDVTCNTSTSRAGLLNSSFINNISGEPAPTIYPLQPLSTSKPTYWTYHELWRLTGIRSFPQLQTWCKNILRGKDAIFAIDDPLPFLMVHHWQIPLLLLDNLRRLKGWIRIDFNIGKIVELGGD</sequence>
<accession>K9TVZ3</accession>
<dbReference type="RefSeq" id="WP_015152876.1">
    <property type="nucleotide sequence ID" value="NC_019695.1"/>
</dbReference>
<keyword evidence="2" id="KW-0812">Transmembrane</keyword>
<keyword evidence="2" id="KW-0472">Membrane</keyword>
<keyword evidence="1" id="KW-0067">ATP-binding</keyword>
<keyword evidence="1" id="KW-0547">Nucleotide-binding</keyword>
<dbReference type="STRING" id="251229.Chro_0780"/>
<dbReference type="eggNOG" id="COG2232">
    <property type="taxonomic scope" value="Bacteria"/>
</dbReference>
<evidence type="ECO:0000259" key="3">
    <source>
        <dbReference type="PROSITE" id="PS50975"/>
    </source>
</evidence>
<dbReference type="EMBL" id="CP003597">
    <property type="protein sequence ID" value="AFY86326.1"/>
    <property type="molecule type" value="Genomic_DNA"/>
</dbReference>
<dbReference type="Gene3D" id="3.30.470.20">
    <property type="entry name" value="ATP-grasp fold, B domain"/>
    <property type="match status" value="1"/>
</dbReference>
<name>K9TVZ3_CHRTP</name>
<dbReference type="OrthoDB" id="40611at2"/>
<dbReference type="PATRIC" id="fig|251229.3.peg.924"/>
<dbReference type="InterPro" id="IPR003806">
    <property type="entry name" value="ATP-grasp_PylC-type"/>
</dbReference>
<dbReference type="InterPro" id="IPR011761">
    <property type="entry name" value="ATP-grasp"/>
</dbReference>
<proteinExistence type="predicted"/>
<reference evidence="4 5" key="1">
    <citation type="submission" date="2012-06" db="EMBL/GenBank/DDBJ databases">
        <title>Finished chromosome of genome of Chroococcidiopsis thermalis PCC 7203.</title>
        <authorList>
            <consortium name="US DOE Joint Genome Institute"/>
            <person name="Gugger M."/>
            <person name="Coursin T."/>
            <person name="Rippka R."/>
            <person name="Tandeau De Marsac N."/>
            <person name="Huntemann M."/>
            <person name="Wei C.-L."/>
            <person name="Han J."/>
            <person name="Detter J.C."/>
            <person name="Han C."/>
            <person name="Tapia R."/>
            <person name="Davenport K."/>
            <person name="Daligault H."/>
            <person name="Erkkila T."/>
            <person name="Gu W."/>
            <person name="Munk A.C.C."/>
            <person name="Teshima H."/>
            <person name="Xu Y."/>
            <person name="Chain P."/>
            <person name="Chen A."/>
            <person name="Krypides N."/>
            <person name="Mavromatis K."/>
            <person name="Markowitz V."/>
            <person name="Szeto E."/>
            <person name="Ivanova N."/>
            <person name="Mikhailova N."/>
            <person name="Ovchinnikova G."/>
            <person name="Pagani I."/>
            <person name="Pati A."/>
            <person name="Goodwin L."/>
            <person name="Peters L."/>
            <person name="Pitluck S."/>
            <person name="Woyke T."/>
            <person name="Kerfeld C."/>
        </authorList>
    </citation>
    <scope>NUCLEOTIDE SEQUENCE [LARGE SCALE GENOMIC DNA]</scope>
    <source>
        <strain evidence="4 5">PCC 7203</strain>
    </source>
</reference>
<dbReference type="GO" id="GO:0005524">
    <property type="term" value="F:ATP binding"/>
    <property type="evidence" value="ECO:0007669"/>
    <property type="project" value="UniProtKB-UniRule"/>
</dbReference>
<evidence type="ECO:0000313" key="4">
    <source>
        <dbReference type="EMBL" id="AFY86326.1"/>
    </source>
</evidence>
<feature type="transmembrane region" description="Helical" evidence="2">
    <location>
        <begin position="20"/>
        <end position="43"/>
    </location>
</feature>
<dbReference type="HOGENOM" id="CLU_026180_1_0_3"/>
<dbReference type="AlphaFoldDB" id="K9TVZ3"/>
<organism evidence="4 5">
    <name type="scientific">Chroococcidiopsis thermalis (strain PCC 7203)</name>
    <dbReference type="NCBI Taxonomy" id="251229"/>
    <lineage>
        <taxon>Bacteria</taxon>
        <taxon>Bacillati</taxon>
        <taxon>Cyanobacteriota</taxon>
        <taxon>Cyanophyceae</taxon>
        <taxon>Chroococcidiopsidales</taxon>
        <taxon>Chroococcidiopsidaceae</taxon>
        <taxon>Chroococcidiopsis</taxon>
    </lineage>
</organism>
<feature type="domain" description="ATP-grasp" evidence="3">
    <location>
        <begin position="182"/>
        <end position="362"/>
    </location>
</feature>
<dbReference type="SUPFAM" id="SSF56059">
    <property type="entry name" value="Glutathione synthetase ATP-binding domain-like"/>
    <property type="match status" value="1"/>
</dbReference>
<dbReference type="NCBIfam" id="NF005315">
    <property type="entry name" value="PRK06849.1"/>
    <property type="match status" value="1"/>
</dbReference>